<feature type="chain" id="PRO_5040259959" description="Protein brambleberry-like" evidence="4">
    <location>
        <begin position="21"/>
        <end position="563"/>
    </location>
</feature>
<feature type="region of interest" description="Disordered" evidence="2">
    <location>
        <begin position="485"/>
        <end position="518"/>
    </location>
</feature>
<dbReference type="OrthoDB" id="5978806at2759"/>
<reference evidence="5" key="1">
    <citation type="submission" date="2021-12" db="EMBL/GenBank/DDBJ databases">
        <authorList>
            <person name="King R."/>
        </authorList>
    </citation>
    <scope>NUCLEOTIDE SEQUENCE</scope>
</reference>
<feature type="compositionally biased region" description="Polar residues" evidence="2">
    <location>
        <begin position="509"/>
        <end position="518"/>
    </location>
</feature>
<evidence type="ECO:0000256" key="4">
    <source>
        <dbReference type="SAM" id="SignalP"/>
    </source>
</evidence>
<dbReference type="PANTHER" id="PTHR33538:SF1">
    <property type="entry name" value="PROTEIN BRAMBLEBERRY"/>
    <property type="match status" value="1"/>
</dbReference>
<proteinExistence type="predicted"/>
<organism evidence="5 6">
    <name type="scientific">Brassicogethes aeneus</name>
    <name type="common">Rape pollen beetle</name>
    <name type="synonym">Meligethes aeneus</name>
    <dbReference type="NCBI Taxonomy" id="1431903"/>
    <lineage>
        <taxon>Eukaryota</taxon>
        <taxon>Metazoa</taxon>
        <taxon>Ecdysozoa</taxon>
        <taxon>Arthropoda</taxon>
        <taxon>Hexapoda</taxon>
        <taxon>Insecta</taxon>
        <taxon>Pterygota</taxon>
        <taxon>Neoptera</taxon>
        <taxon>Endopterygota</taxon>
        <taxon>Coleoptera</taxon>
        <taxon>Polyphaga</taxon>
        <taxon>Cucujiformia</taxon>
        <taxon>Nitidulidae</taxon>
        <taxon>Meligethinae</taxon>
        <taxon>Brassicogethes</taxon>
    </lineage>
</organism>
<keyword evidence="3" id="KW-0812">Transmembrane</keyword>
<dbReference type="PANTHER" id="PTHR33538">
    <property type="entry name" value="PROTEIN GAMETE EXPRESSED 1"/>
    <property type="match status" value="1"/>
</dbReference>
<keyword evidence="6" id="KW-1185">Reference proteome</keyword>
<evidence type="ECO:0000256" key="2">
    <source>
        <dbReference type="SAM" id="MobiDB-lite"/>
    </source>
</evidence>
<evidence type="ECO:0000256" key="3">
    <source>
        <dbReference type="SAM" id="Phobius"/>
    </source>
</evidence>
<keyword evidence="1" id="KW-0175">Coiled coil</keyword>
<evidence type="ECO:0000313" key="5">
    <source>
        <dbReference type="EMBL" id="CAH0557887.1"/>
    </source>
</evidence>
<evidence type="ECO:0000313" key="6">
    <source>
        <dbReference type="Proteomes" id="UP001154078"/>
    </source>
</evidence>
<feature type="transmembrane region" description="Helical" evidence="3">
    <location>
        <begin position="367"/>
        <end position="388"/>
    </location>
</feature>
<accession>A0A9P0B8H9</accession>
<feature type="signal peptide" evidence="4">
    <location>
        <begin position="1"/>
        <end position="20"/>
    </location>
</feature>
<dbReference type="InterPro" id="IPR040346">
    <property type="entry name" value="GEX1/Brambleberry"/>
</dbReference>
<feature type="transmembrane region" description="Helical" evidence="3">
    <location>
        <begin position="418"/>
        <end position="442"/>
    </location>
</feature>
<name>A0A9P0B8H9_BRAAE</name>
<protein>
    <recommendedName>
        <fullName evidence="7">Protein brambleberry-like</fullName>
    </recommendedName>
</protein>
<dbReference type="Proteomes" id="UP001154078">
    <property type="component" value="Chromosome 5"/>
</dbReference>
<evidence type="ECO:0008006" key="7">
    <source>
        <dbReference type="Google" id="ProtNLM"/>
    </source>
</evidence>
<keyword evidence="3" id="KW-1133">Transmembrane helix</keyword>
<evidence type="ECO:0000256" key="1">
    <source>
        <dbReference type="SAM" id="Coils"/>
    </source>
</evidence>
<sequence length="563" mass="63509">MKCLILFILLTNLFIYEVHAGIGDYVSSLGEYFGYKQEQEENVEGFEQKIPYEVSTIDEKFLNEAAKLTGVALSELDSCQHRVILKLKTDCHKLNDEQVAKLAVHLLNCQSYIEGRQIFLCTDEMSIKDCTIRMDSDTWTSYHLMSNRARAVCYMIRQNQFRGLAENTVNRLMDAAQNQLKTLGTIAHNQEDLINIAETTYETLTQGHETLSKQQSDLQKAQFHGQLAIEDNINRLVDEKKLILETHNELIQMTKTVKEKLENTASQMDNQSNESKVNHKELLQDLLLIQSKTHEVFQRIDESANLLMEQNSQFRKQYESTIKNLAEVNSTVHNLVALVGGTRQALEEKLTWITSALGGTDSAIERLYLIVWHFAFMLMAMLSCAFLTARLSTRIAVVSLPPLNLALAFYGQEQHLDPLSLGLAITMLVIVQSVVIFGITYMSAPKQAIAYKEDIPTSTITTDKTAETIAYASYAATKTTSFYEQEDEHQDSFSSTTPPLSRSDFYSPVRSQMSRSRSGTPLYLSASKESCHAKTRSGTPCKLSAVLGRDFCHRHQKGDSVMG</sequence>
<keyword evidence="3" id="KW-0472">Membrane</keyword>
<feature type="coiled-coil region" evidence="1">
    <location>
        <begin position="244"/>
        <end position="278"/>
    </location>
</feature>
<keyword evidence="4" id="KW-0732">Signal</keyword>
<dbReference type="AlphaFoldDB" id="A0A9P0B8H9"/>
<dbReference type="EMBL" id="OV121136">
    <property type="protein sequence ID" value="CAH0557887.1"/>
    <property type="molecule type" value="Genomic_DNA"/>
</dbReference>
<feature type="transmembrane region" description="Helical" evidence="3">
    <location>
        <begin position="395"/>
        <end position="412"/>
    </location>
</feature>
<gene>
    <name evidence="5" type="ORF">MELIAE_LOCUS8493</name>
</gene>